<evidence type="ECO:0000313" key="2">
    <source>
        <dbReference type="Proteomes" id="UP001214530"/>
    </source>
</evidence>
<dbReference type="Proteomes" id="UP001214530">
    <property type="component" value="Chromosome"/>
</dbReference>
<dbReference type="EMBL" id="CP119313">
    <property type="protein sequence ID" value="WEK18099.1"/>
    <property type="molecule type" value="Genomic_DNA"/>
</dbReference>
<gene>
    <name evidence="1" type="ORF">P0Y49_14985</name>
</gene>
<accession>A0AAJ5W4V5</accession>
<evidence type="ECO:0000313" key="1">
    <source>
        <dbReference type="EMBL" id="WEK18099.1"/>
    </source>
</evidence>
<protein>
    <submittedName>
        <fullName evidence="1">Uncharacterized protein</fullName>
    </submittedName>
</protein>
<sequence length="240" mass="25240">MKKSIYFMALIAVLCTLSCKKKSQEKEPAYTCSTCMTTPEALAANDATNKGIYKGVVIGSTGTIKFNIANTGTTITAILVLDGVTANLTSTVAWTAGQAYTSAFTGKLGTADVSITFSVDATGTTPVISTSSIPGHPNTSFNLIKETSTNLIECFEGTYSTTKPETGTFNIVLSRTLRKFKGSSRTTGSTTSNPISGTIDSNNNLVEDGNIICLLSGDELNGSFTDNDGKKVTVKGKRTF</sequence>
<proteinExistence type="predicted"/>
<reference evidence="1" key="1">
    <citation type="submission" date="2023-03" db="EMBL/GenBank/DDBJ databases">
        <title>Andean soil-derived lignocellulolytic bacterial consortium as a source of novel taxa and putative plastic-active enzymes.</title>
        <authorList>
            <person name="Diaz-Garcia L."/>
            <person name="Chuvochina M."/>
            <person name="Feuerriegel G."/>
            <person name="Bunk B."/>
            <person name="Sproer C."/>
            <person name="Streit W.R."/>
            <person name="Rodriguez L.M."/>
            <person name="Overmann J."/>
            <person name="Jimenez D.J."/>
        </authorList>
    </citation>
    <scope>NUCLEOTIDE SEQUENCE</scope>
    <source>
        <strain evidence="1">MAG 3858</strain>
    </source>
</reference>
<organism evidence="1 2">
    <name type="scientific">Candidatus Pedobacter colombiensis</name>
    <dbReference type="NCBI Taxonomy" id="3121371"/>
    <lineage>
        <taxon>Bacteria</taxon>
        <taxon>Pseudomonadati</taxon>
        <taxon>Bacteroidota</taxon>
        <taxon>Sphingobacteriia</taxon>
        <taxon>Sphingobacteriales</taxon>
        <taxon>Sphingobacteriaceae</taxon>
        <taxon>Pedobacter</taxon>
    </lineage>
</organism>
<name>A0AAJ5W4V5_9SPHI</name>
<dbReference type="AlphaFoldDB" id="A0AAJ5W4V5"/>